<reference evidence="3 4" key="1">
    <citation type="submission" date="2017-04" db="EMBL/GenBank/DDBJ databases">
        <title>Whole genome sequence of Bdellovibrio bacteriovorus strain SSB218315.</title>
        <authorList>
            <person name="Oyedara O."/>
            <person name="Rodriguez-Perez M.A."/>
        </authorList>
    </citation>
    <scope>NUCLEOTIDE SEQUENCE [LARGE SCALE GENOMIC DNA]</scope>
    <source>
        <strain evidence="3 4">SSB218315</strain>
    </source>
</reference>
<accession>A0A1Z3ND86</accession>
<dbReference type="AlphaFoldDB" id="A0A1Z3ND86"/>
<dbReference type="PANTHER" id="PTHR30388:SF6">
    <property type="entry name" value="XANTHINE DEHYDROGENASE SUBUNIT A-RELATED"/>
    <property type="match status" value="1"/>
</dbReference>
<evidence type="ECO:0000313" key="3">
    <source>
        <dbReference type="EMBL" id="ASD65421.1"/>
    </source>
</evidence>
<dbReference type="InterPro" id="IPR003777">
    <property type="entry name" value="XdhC_CoxI"/>
</dbReference>
<name>A0A1Z3ND86_BDEBC</name>
<gene>
    <name evidence="3" type="ORF">B9G79_06130</name>
</gene>
<proteinExistence type="predicted"/>
<dbReference type="InterPro" id="IPR027051">
    <property type="entry name" value="XdhC_Rossmann_dom"/>
</dbReference>
<dbReference type="Pfam" id="PF13478">
    <property type="entry name" value="XdhC_C"/>
    <property type="match status" value="1"/>
</dbReference>
<dbReference type="InterPro" id="IPR014308">
    <property type="entry name" value="Xanthine_DH_XdhC"/>
</dbReference>
<dbReference type="Pfam" id="PF02625">
    <property type="entry name" value="XdhC_CoxI"/>
    <property type="match status" value="1"/>
</dbReference>
<dbReference type="Proteomes" id="UP000197003">
    <property type="component" value="Chromosome"/>
</dbReference>
<dbReference type="EMBL" id="CP020946">
    <property type="protein sequence ID" value="ASD65421.1"/>
    <property type="molecule type" value="Genomic_DNA"/>
</dbReference>
<dbReference type="Gene3D" id="3.40.50.720">
    <property type="entry name" value="NAD(P)-binding Rossmann-like Domain"/>
    <property type="match status" value="1"/>
</dbReference>
<evidence type="ECO:0000313" key="4">
    <source>
        <dbReference type="Proteomes" id="UP000197003"/>
    </source>
</evidence>
<protein>
    <submittedName>
        <fullName evidence="3">Xanthine dehydrogenase accessory protein XdhC</fullName>
    </submittedName>
</protein>
<dbReference type="NCBIfam" id="TIGR02964">
    <property type="entry name" value="xanthine_xdhC"/>
    <property type="match status" value="1"/>
</dbReference>
<sequence>MNFEDYLSAMKSLQDAGKSFVSVTLVKQQGSSPQDVGARALVSADGLEYGTVGGGKVEKRAIEEAQKMIREKIHHHYADWNLQKDIGMTCGGVVSFFFEFFEYNHPFNIWVFGAGHIAQELVRLLMRLDCKITCVDPRQEWIDKLPTSSRLTTICTEDMKGLVSRIPEKSFVTLMTMGHGTDLPILVEVMKQRDRFAYVGNIGSDQKARRLRQDLIDAGIAQESLDKFHCPMGESFGTNAPVEIAFSIVAQILKTRDLVL</sequence>
<organism evidence="3 4">
    <name type="scientific">Bdellovibrio bacteriovorus</name>
    <dbReference type="NCBI Taxonomy" id="959"/>
    <lineage>
        <taxon>Bacteria</taxon>
        <taxon>Pseudomonadati</taxon>
        <taxon>Bdellovibrionota</taxon>
        <taxon>Bdellovibrionia</taxon>
        <taxon>Bdellovibrionales</taxon>
        <taxon>Pseudobdellovibrionaceae</taxon>
        <taxon>Bdellovibrio</taxon>
    </lineage>
</organism>
<dbReference type="PANTHER" id="PTHR30388">
    <property type="entry name" value="ALDEHYDE OXIDOREDUCTASE MOLYBDENUM COFACTOR ASSEMBLY PROTEIN"/>
    <property type="match status" value="1"/>
</dbReference>
<evidence type="ECO:0000259" key="1">
    <source>
        <dbReference type="Pfam" id="PF02625"/>
    </source>
</evidence>
<evidence type="ECO:0000259" key="2">
    <source>
        <dbReference type="Pfam" id="PF13478"/>
    </source>
</evidence>
<feature type="domain" description="XdhC Rossmann" evidence="2">
    <location>
        <begin position="109"/>
        <end position="252"/>
    </location>
</feature>
<dbReference type="OrthoDB" id="5296925at2"/>
<dbReference type="InterPro" id="IPR052698">
    <property type="entry name" value="MoCofactor_Util/Proc"/>
</dbReference>
<feature type="domain" description="XdhC- CoxI" evidence="1">
    <location>
        <begin position="14"/>
        <end position="72"/>
    </location>
</feature>
<dbReference type="OMA" id="ALGQCCG"/>